<evidence type="ECO:0000313" key="7">
    <source>
        <dbReference type="Proteomes" id="UP001351900"/>
    </source>
</evidence>
<reference evidence="6 7" key="1">
    <citation type="submission" date="2024-01" db="EMBL/GenBank/DDBJ databases">
        <title>the genome sequence of strain Microbacterium schleiferi NBRC 15075.</title>
        <authorList>
            <person name="Ding Y."/>
            <person name="Zhang G."/>
        </authorList>
    </citation>
    <scope>NUCLEOTIDE SEQUENCE [LARGE SCALE GENOMIC DNA]</scope>
    <source>
        <strain evidence="6 7">NBRC 15075</strain>
    </source>
</reference>
<gene>
    <name evidence="6" type="ORF">V2V91_14635</name>
</gene>
<dbReference type="RefSeq" id="WP_331792416.1">
    <property type="nucleotide sequence ID" value="NZ_BAAAUO010000010.1"/>
</dbReference>
<name>A0ABU7VB52_9MICO</name>
<organism evidence="6 7">
    <name type="scientific">Microbacterium schleiferi</name>
    <dbReference type="NCBI Taxonomy" id="69362"/>
    <lineage>
        <taxon>Bacteria</taxon>
        <taxon>Bacillati</taxon>
        <taxon>Actinomycetota</taxon>
        <taxon>Actinomycetes</taxon>
        <taxon>Micrococcales</taxon>
        <taxon>Microbacteriaceae</taxon>
        <taxon>Microbacterium</taxon>
    </lineage>
</organism>
<evidence type="ECO:0000313" key="6">
    <source>
        <dbReference type="EMBL" id="MEF2256358.1"/>
    </source>
</evidence>
<feature type="domain" description="HipA-like C-terminal" evidence="4">
    <location>
        <begin position="164"/>
        <end position="378"/>
    </location>
</feature>
<dbReference type="Pfam" id="PF13657">
    <property type="entry name" value="Couple_hipA"/>
    <property type="match status" value="1"/>
</dbReference>
<comment type="caution">
    <text evidence="6">The sequence shown here is derived from an EMBL/GenBank/DDBJ whole genome shotgun (WGS) entry which is preliminary data.</text>
</comment>
<evidence type="ECO:0000256" key="3">
    <source>
        <dbReference type="ARBA" id="ARBA00022777"/>
    </source>
</evidence>
<dbReference type="InterPro" id="IPR052028">
    <property type="entry name" value="HipA_Ser/Thr_kinase"/>
</dbReference>
<keyword evidence="3" id="KW-0418">Kinase</keyword>
<evidence type="ECO:0000259" key="4">
    <source>
        <dbReference type="Pfam" id="PF07804"/>
    </source>
</evidence>
<feature type="domain" description="HipA N-terminal subdomain 1" evidence="5">
    <location>
        <begin position="32"/>
        <end position="116"/>
    </location>
</feature>
<dbReference type="Pfam" id="PF07804">
    <property type="entry name" value="HipA_C"/>
    <property type="match status" value="1"/>
</dbReference>
<evidence type="ECO:0000259" key="5">
    <source>
        <dbReference type="Pfam" id="PF13657"/>
    </source>
</evidence>
<proteinExistence type="inferred from homology"/>
<dbReference type="EMBL" id="JAZHOV010000011">
    <property type="protein sequence ID" value="MEF2256358.1"/>
    <property type="molecule type" value="Genomic_DNA"/>
</dbReference>
<dbReference type="PANTHER" id="PTHR37419:SF8">
    <property type="entry name" value="TOXIN YJJJ"/>
    <property type="match status" value="1"/>
</dbReference>
<keyword evidence="2" id="KW-0808">Transferase</keyword>
<dbReference type="Gene3D" id="1.10.1070.20">
    <property type="match status" value="1"/>
</dbReference>
<protein>
    <submittedName>
        <fullName evidence="6">Type II toxin-antitoxin system HipA family toxin</fullName>
    </submittedName>
</protein>
<evidence type="ECO:0000256" key="2">
    <source>
        <dbReference type="ARBA" id="ARBA00022679"/>
    </source>
</evidence>
<dbReference type="InterPro" id="IPR012893">
    <property type="entry name" value="HipA-like_C"/>
</dbReference>
<accession>A0ABU7VB52</accession>
<keyword evidence="7" id="KW-1185">Reference proteome</keyword>
<sequence length="405" mass="44291">MRREIEVYSHHGDTPQRAGVLRPSYTGRVLAGASFEYDPDFLVGGYALSPDLPLTPGRLFTPAHNTMFGALADAAPDEWGRKIIAASSNANPPRALNEFDYLLAVSDATRMGALRLRSSDGRWLSDDPGVANIHDLPRILDAAHRYDQHRASDEDLAYLNDIATSPGGARPKANVRLPSGSLAIAKLPHSKDGTIDVERWEAVALTLAASAGIRVPRFTVHNDRDRKAVLLLERFDRTAGQRIPYMSAFTALGLGTHHTGTELTYVDFADVIADISAHPRQELHEMFRRIALTVLISNADDHWRNHGFLRADHGWQLSPVFDLNPSLSRTVSSRRISDSADPGQRRLSDLIAAADAFELSGAAARTIADEIISVVATWPEVADRVGISPEEAAVMSRAFRATRTA</sequence>
<comment type="similarity">
    <text evidence="1">Belongs to the HipA Ser/Thr kinase family.</text>
</comment>
<dbReference type="PANTHER" id="PTHR37419">
    <property type="entry name" value="SERINE/THREONINE-PROTEIN KINASE TOXIN HIPA"/>
    <property type="match status" value="1"/>
</dbReference>
<evidence type="ECO:0000256" key="1">
    <source>
        <dbReference type="ARBA" id="ARBA00010164"/>
    </source>
</evidence>
<dbReference type="InterPro" id="IPR017508">
    <property type="entry name" value="HipA_N1"/>
</dbReference>
<dbReference type="Proteomes" id="UP001351900">
    <property type="component" value="Unassembled WGS sequence"/>
</dbReference>